<proteinExistence type="predicted"/>
<gene>
    <name evidence="1" type="ORF">HO173_007278</name>
</gene>
<dbReference type="EMBL" id="JACCJC010000029">
    <property type="protein sequence ID" value="KAF6234652.1"/>
    <property type="molecule type" value="Genomic_DNA"/>
</dbReference>
<name>A0A8H6FTT7_9LECA</name>
<dbReference type="RefSeq" id="XP_037164043.1">
    <property type="nucleotide sequence ID" value="XM_037309182.1"/>
</dbReference>
<dbReference type="Proteomes" id="UP000578531">
    <property type="component" value="Unassembled WGS sequence"/>
</dbReference>
<organism evidence="1 2">
    <name type="scientific">Letharia columbiana</name>
    <dbReference type="NCBI Taxonomy" id="112416"/>
    <lineage>
        <taxon>Eukaryota</taxon>
        <taxon>Fungi</taxon>
        <taxon>Dikarya</taxon>
        <taxon>Ascomycota</taxon>
        <taxon>Pezizomycotina</taxon>
        <taxon>Lecanoromycetes</taxon>
        <taxon>OSLEUM clade</taxon>
        <taxon>Lecanoromycetidae</taxon>
        <taxon>Lecanorales</taxon>
        <taxon>Lecanorineae</taxon>
        <taxon>Parmeliaceae</taxon>
        <taxon>Letharia</taxon>
    </lineage>
</organism>
<reference evidence="1 2" key="1">
    <citation type="journal article" date="2020" name="Genomics">
        <title>Complete, high-quality genomes from long-read metagenomic sequencing of two wolf lichen thalli reveals enigmatic genome architecture.</title>
        <authorList>
            <person name="McKenzie S.K."/>
            <person name="Walston R.F."/>
            <person name="Allen J.L."/>
        </authorList>
    </citation>
    <scope>NUCLEOTIDE SEQUENCE [LARGE SCALE GENOMIC DNA]</scope>
    <source>
        <strain evidence="1">WasteWater2</strain>
    </source>
</reference>
<accession>A0A8H6FTT7</accession>
<comment type="caution">
    <text evidence="1">The sequence shown here is derived from an EMBL/GenBank/DDBJ whole genome shotgun (WGS) entry which is preliminary data.</text>
</comment>
<dbReference type="Gene3D" id="3.30.9.30">
    <property type="match status" value="1"/>
</dbReference>
<dbReference type="GeneID" id="59288935"/>
<sequence length="109" mass="12122">MRCGNKIGVGIQCPPNATIVFKQEGILEEIREHAVEPQERIMRSYHGAIGLTQRIGSLIKDAYRVPYLLVQVSWHLSTASPGAQHDSQIHVWDGRRAGTARTRSQTFAG</sequence>
<evidence type="ECO:0000313" key="1">
    <source>
        <dbReference type="EMBL" id="KAF6234652.1"/>
    </source>
</evidence>
<protein>
    <submittedName>
        <fullName evidence="1">Uncharacterized protein</fullName>
    </submittedName>
</protein>
<keyword evidence="2" id="KW-1185">Reference proteome</keyword>
<evidence type="ECO:0000313" key="2">
    <source>
        <dbReference type="Proteomes" id="UP000578531"/>
    </source>
</evidence>
<dbReference type="AlphaFoldDB" id="A0A8H6FTT7"/>